<proteinExistence type="predicted"/>
<evidence type="ECO:0000256" key="1">
    <source>
        <dbReference type="SAM" id="Phobius"/>
    </source>
</evidence>
<comment type="caution">
    <text evidence="2">The sequence shown here is derived from an EMBL/GenBank/DDBJ whole genome shotgun (WGS) entry which is preliminary data.</text>
</comment>
<dbReference type="AlphaFoldDB" id="A0A818YC90"/>
<feature type="transmembrane region" description="Helical" evidence="1">
    <location>
        <begin position="62"/>
        <end position="84"/>
    </location>
</feature>
<dbReference type="Proteomes" id="UP000663838">
    <property type="component" value="Unassembled WGS sequence"/>
</dbReference>
<dbReference type="Proteomes" id="UP000663865">
    <property type="component" value="Unassembled WGS sequence"/>
</dbReference>
<reference evidence="2" key="1">
    <citation type="submission" date="2021-02" db="EMBL/GenBank/DDBJ databases">
        <authorList>
            <person name="Nowell W R."/>
        </authorList>
    </citation>
    <scope>NUCLEOTIDE SEQUENCE</scope>
</reference>
<feature type="transmembrane region" description="Helical" evidence="1">
    <location>
        <begin position="20"/>
        <end position="42"/>
    </location>
</feature>
<gene>
    <name evidence="2" type="ORF">KIK155_LOCUS29770</name>
    <name evidence="3" type="ORF">TOA249_LOCUS14805</name>
</gene>
<feature type="transmembrane region" description="Helical" evidence="1">
    <location>
        <begin position="91"/>
        <end position="113"/>
    </location>
</feature>
<keyword evidence="1" id="KW-1133">Transmembrane helix</keyword>
<dbReference type="EMBL" id="CAJOBS010000935">
    <property type="protein sequence ID" value="CAF4663062.1"/>
    <property type="molecule type" value="Genomic_DNA"/>
</dbReference>
<feature type="transmembrane region" description="Helical" evidence="1">
    <location>
        <begin position="158"/>
        <end position="180"/>
    </location>
</feature>
<evidence type="ECO:0000313" key="2">
    <source>
        <dbReference type="EMBL" id="CAF3752187.1"/>
    </source>
</evidence>
<evidence type="ECO:0000313" key="4">
    <source>
        <dbReference type="Proteomes" id="UP000663865"/>
    </source>
</evidence>
<keyword evidence="1" id="KW-0472">Membrane</keyword>
<name>A0A818YC90_9BILA</name>
<accession>A0A818YC90</accession>
<dbReference type="EMBL" id="CAJNYV010005571">
    <property type="protein sequence ID" value="CAF3752187.1"/>
    <property type="molecule type" value="Genomic_DNA"/>
</dbReference>
<protein>
    <submittedName>
        <fullName evidence="2">Uncharacterized protein</fullName>
    </submittedName>
</protein>
<sequence length="229" mass="25728">MPIDPILQAQFERNLAWKRAWPRCLLGFIASTETVIAVAILLTEAGNVLVDFWHTNLFGGVWTSFVLFINIILIYSTACCVTTIGASTCAFMWNLLTLLTLAALIALDIIFIMNPTTCWLTPTCSQQPQVLSLNYLIQMIPIFRSYTPYDSKKLLLEIQLGCAGVACTISFTYIITYIVCKIRVNKCAVYGYPAPAQPQQPQIHHEYPAVEVQKMPWVNQIPNAPYAPY</sequence>
<keyword evidence="1" id="KW-0812">Transmembrane</keyword>
<organism evidence="2 4">
    <name type="scientific">Rotaria socialis</name>
    <dbReference type="NCBI Taxonomy" id="392032"/>
    <lineage>
        <taxon>Eukaryota</taxon>
        <taxon>Metazoa</taxon>
        <taxon>Spiralia</taxon>
        <taxon>Gnathifera</taxon>
        <taxon>Rotifera</taxon>
        <taxon>Eurotatoria</taxon>
        <taxon>Bdelloidea</taxon>
        <taxon>Philodinida</taxon>
        <taxon>Philodinidae</taxon>
        <taxon>Rotaria</taxon>
    </lineage>
</organism>
<evidence type="ECO:0000313" key="3">
    <source>
        <dbReference type="EMBL" id="CAF4663062.1"/>
    </source>
</evidence>